<dbReference type="EMBL" id="CP087164">
    <property type="protein sequence ID" value="UGS37227.1"/>
    <property type="molecule type" value="Genomic_DNA"/>
</dbReference>
<proteinExistence type="predicted"/>
<dbReference type="InterPro" id="IPR011335">
    <property type="entry name" value="Restrct_endonuc-II-like"/>
</dbReference>
<sequence>MTEQVDFVIARNPDPESTLPYLLRLPIDGGILLKARDRWPTTARVYCHPLDEWPADAEIVEQVAVRHCARRGAAIDLVLDRGRNNRSQIVFTRPNPGRVGGRPMIFWQTARTAKRARPGQRVPTRRASQLDQLTIEVDTRERYPYKFAGRPVERRRSALPAGDYAVRDDDRIVAAVERKTPEDFNKSLIDGSLNYRLAELAALPAAAVVVEQRYGALLNDQYTQPGWLLELVARLQVRYPSIPIVFADSRKLAEEYTYRYLAAALVHHTVDDDQT</sequence>
<protein>
    <recommendedName>
        <fullName evidence="1">ERCC4 domain-containing protein</fullName>
    </recommendedName>
</protein>
<keyword evidence="3" id="KW-1185">Reference proteome</keyword>
<dbReference type="GO" id="GO:0006259">
    <property type="term" value="P:DNA metabolic process"/>
    <property type="evidence" value="ECO:0007669"/>
    <property type="project" value="UniProtKB-ARBA"/>
</dbReference>
<evidence type="ECO:0000259" key="1">
    <source>
        <dbReference type="SMART" id="SM00891"/>
    </source>
</evidence>
<feature type="domain" description="ERCC4" evidence="1">
    <location>
        <begin position="134"/>
        <end position="214"/>
    </location>
</feature>
<dbReference type="Proteomes" id="UP001162834">
    <property type="component" value="Chromosome"/>
</dbReference>
<evidence type="ECO:0000313" key="3">
    <source>
        <dbReference type="Proteomes" id="UP001162834"/>
    </source>
</evidence>
<dbReference type="GO" id="GO:0003677">
    <property type="term" value="F:DNA binding"/>
    <property type="evidence" value="ECO:0007669"/>
    <property type="project" value="InterPro"/>
</dbReference>
<dbReference type="SMART" id="SM00891">
    <property type="entry name" value="ERCC4"/>
    <property type="match status" value="1"/>
</dbReference>
<accession>A0A9E7C236</accession>
<name>A0A9E7C236_9ACTN</name>
<dbReference type="Gene3D" id="3.40.50.10130">
    <property type="match status" value="1"/>
</dbReference>
<dbReference type="AlphaFoldDB" id="A0A9E7C236"/>
<dbReference type="RefSeq" id="WP_259311282.1">
    <property type="nucleotide sequence ID" value="NZ_CP087164.1"/>
</dbReference>
<reference evidence="2" key="1">
    <citation type="journal article" date="2022" name="Int. J. Syst. Evol. Microbiol.">
        <title>Pseudomonas aegrilactucae sp. nov. and Pseudomonas morbosilactucae sp. nov., pathogens causing bacterial rot of lettuce in Japan.</title>
        <authorList>
            <person name="Sawada H."/>
            <person name="Fujikawa T."/>
            <person name="Satou M."/>
        </authorList>
    </citation>
    <scope>NUCLEOTIDE SEQUENCE</scope>
    <source>
        <strain evidence="2">0166_1</strain>
    </source>
</reference>
<evidence type="ECO:0000313" key="2">
    <source>
        <dbReference type="EMBL" id="UGS37227.1"/>
    </source>
</evidence>
<dbReference type="InterPro" id="IPR006166">
    <property type="entry name" value="ERCC4_domain"/>
</dbReference>
<dbReference type="Pfam" id="PF02732">
    <property type="entry name" value="ERCC4"/>
    <property type="match status" value="1"/>
</dbReference>
<organism evidence="2 3">
    <name type="scientific">Capillimicrobium parvum</name>
    <dbReference type="NCBI Taxonomy" id="2884022"/>
    <lineage>
        <taxon>Bacteria</taxon>
        <taxon>Bacillati</taxon>
        <taxon>Actinomycetota</taxon>
        <taxon>Thermoleophilia</taxon>
        <taxon>Solirubrobacterales</taxon>
        <taxon>Capillimicrobiaceae</taxon>
        <taxon>Capillimicrobium</taxon>
    </lineage>
</organism>
<dbReference type="GO" id="GO:0004518">
    <property type="term" value="F:nuclease activity"/>
    <property type="evidence" value="ECO:0007669"/>
    <property type="project" value="InterPro"/>
</dbReference>
<dbReference type="SUPFAM" id="SSF52980">
    <property type="entry name" value="Restriction endonuclease-like"/>
    <property type="match status" value="1"/>
</dbReference>
<gene>
    <name evidence="2" type="ORF">DSM104329_03642</name>
</gene>
<dbReference type="KEGG" id="sbae:DSM104329_03642"/>